<dbReference type="Pfam" id="PF03604">
    <property type="entry name" value="Zn_ribbon_RPAB4"/>
    <property type="match status" value="1"/>
</dbReference>
<keyword evidence="3" id="KW-0862">Zinc</keyword>
<dbReference type="GO" id="GO:0005665">
    <property type="term" value="C:RNA polymerase II, core complex"/>
    <property type="evidence" value="ECO:0000318"/>
    <property type="project" value="GO_Central"/>
</dbReference>
<keyword evidence="2" id="KW-0479">Metal-binding</keyword>
<dbReference type="PANTHER" id="PTHR12056">
    <property type="entry name" value="DNA-DIRECTED RNA POLYMERASES I, II, AND III"/>
    <property type="match status" value="1"/>
</dbReference>
<dbReference type="AlphaFoldDB" id="A0A251PP78"/>
<evidence type="ECO:0000256" key="3">
    <source>
        <dbReference type="ARBA" id="ARBA00022833"/>
    </source>
</evidence>
<dbReference type="SUPFAM" id="SSF63393">
    <property type="entry name" value="RNA polymerase subunits"/>
    <property type="match status" value="1"/>
</dbReference>
<evidence type="ECO:0000256" key="5">
    <source>
        <dbReference type="ARBA" id="ARBA00025770"/>
    </source>
</evidence>
<comment type="similarity">
    <text evidence="5">Belongs to the archaeal Rpo12/eukaryotic RPC10 RNA polymerase subunit family.</text>
</comment>
<dbReference type="GO" id="GO:0006351">
    <property type="term" value="P:DNA-templated transcription"/>
    <property type="evidence" value="ECO:0007669"/>
    <property type="project" value="InterPro"/>
</dbReference>
<dbReference type="GO" id="GO:0005666">
    <property type="term" value="C:RNA polymerase III complex"/>
    <property type="evidence" value="ECO:0000318"/>
    <property type="project" value="GO_Central"/>
</dbReference>
<evidence type="ECO:0000256" key="2">
    <source>
        <dbReference type="ARBA" id="ARBA00022723"/>
    </source>
</evidence>
<dbReference type="InterPro" id="IPR039747">
    <property type="entry name" value="RPABC4"/>
</dbReference>
<sequence>MDPQPQPEQVKYICGGCGEEVTLKPNEKVQCRHCDYSILFKKRTRRIVEFLAR</sequence>
<comment type="subcellular location">
    <subcellularLocation>
        <location evidence="1">Nucleus</location>
    </subcellularLocation>
</comment>
<dbReference type="Gramene" id="ONI13322">
    <property type="protein sequence ID" value="ONI13322"/>
    <property type="gene ID" value="PRUPE_4G215400"/>
</dbReference>
<evidence type="ECO:0000313" key="7">
    <source>
        <dbReference type="Proteomes" id="UP000006882"/>
    </source>
</evidence>
<organism evidence="6 7">
    <name type="scientific">Prunus persica</name>
    <name type="common">Peach</name>
    <name type="synonym">Amygdalus persica</name>
    <dbReference type="NCBI Taxonomy" id="3760"/>
    <lineage>
        <taxon>Eukaryota</taxon>
        <taxon>Viridiplantae</taxon>
        <taxon>Streptophyta</taxon>
        <taxon>Embryophyta</taxon>
        <taxon>Tracheophyta</taxon>
        <taxon>Spermatophyta</taxon>
        <taxon>Magnoliopsida</taxon>
        <taxon>eudicotyledons</taxon>
        <taxon>Gunneridae</taxon>
        <taxon>Pentapetalae</taxon>
        <taxon>rosids</taxon>
        <taxon>fabids</taxon>
        <taxon>Rosales</taxon>
        <taxon>Rosaceae</taxon>
        <taxon>Amygdaloideae</taxon>
        <taxon>Amygdaleae</taxon>
        <taxon>Prunus</taxon>
    </lineage>
</organism>
<dbReference type="InterPro" id="IPR029040">
    <property type="entry name" value="RPABC4/Spt4"/>
</dbReference>
<dbReference type="FunFam" id="2.20.28.30:FF:000002">
    <property type="entry name" value="DNA-directed RNA polymerases II, IV and V subunit 12"/>
    <property type="match status" value="1"/>
</dbReference>
<proteinExistence type="inferred from homology"/>
<evidence type="ECO:0000256" key="4">
    <source>
        <dbReference type="ARBA" id="ARBA00023242"/>
    </source>
</evidence>
<reference evidence="6 7" key="1">
    <citation type="journal article" date="2013" name="Nat. Genet.">
        <title>The high-quality draft genome of peach (Prunus persica) identifies unique patterns of genetic diversity, domestication and genome evolution.</title>
        <authorList>
            <consortium name="International Peach Genome Initiative"/>
            <person name="Verde I."/>
            <person name="Abbott A.G."/>
            <person name="Scalabrin S."/>
            <person name="Jung S."/>
            <person name="Shu S."/>
            <person name="Marroni F."/>
            <person name="Zhebentyayeva T."/>
            <person name="Dettori M.T."/>
            <person name="Grimwood J."/>
            <person name="Cattonaro F."/>
            <person name="Zuccolo A."/>
            <person name="Rossini L."/>
            <person name="Jenkins J."/>
            <person name="Vendramin E."/>
            <person name="Meisel L.A."/>
            <person name="Decroocq V."/>
            <person name="Sosinski B."/>
            <person name="Prochnik S."/>
            <person name="Mitros T."/>
            <person name="Policriti A."/>
            <person name="Cipriani G."/>
            <person name="Dondini L."/>
            <person name="Ficklin S."/>
            <person name="Goodstein D.M."/>
            <person name="Xuan P."/>
            <person name="Del Fabbro C."/>
            <person name="Aramini V."/>
            <person name="Copetti D."/>
            <person name="Gonzalez S."/>
            <person name="Horner D.S."/>
            <person name="Falchi R."/>
            <person name="Lucas S."/>
            <person name="Mica E."/>
            <person name="Maldonado J."/>
            <person name="Lazzari B."/>
            <person name="Bielenberg D."/>
            <person name="Pirona R."/>
            <person name="Miculan M."/>
            <person name="Barakat A."/>
            <person name="Testolin R."/>
            <person name="Stella A."/>
            <person name="Tartarini S."/>
            <person name="Tonutti P."/>
            <person name="Arus P."/>
            <person name="Orellana A."/>
            <person name="Wells C."/>
            <person name="Main D."/>
            <person name="Vizzotto G."/>
            <person name="Silva H."/>
            <person name="Salamini F."/>
            <person name="Schmutz J."/>
            <person name="Morgante M."/>
            <person name="Rokhsar D.S."/>
        </authorList>
    </citation>
    <scope>NUCLEOTIDE SEQUENCE [LARGE SCALE GENOMIC DNA]</scope>
    <source>
        <strain evidence="7">cv. Nemared</strain>
    </source>
</reference>
<dbReference type="Gene3D" id="2.20.28.30">
    <property type="entry name" value="RNA polymerase ii, chain L"/>
    <property type="match status" value="1"/>
</dbReference>
<accession>A0A251PP78</accession>
<protein>
    <submittedName>
        <fullName evidence="6">Uncharacterized protein</fullName>
    </submittedName>
</protein>
<evidence type="ECO:0000313" key="6">
    <source>
        <dbReference type="EMBL" id="ONI13322.1"/>
    </source>
</evidence>
<dbReference type="EMBL" id="CM007654">
    <property type="protein sequence ID" value="ONI13322.1"/>
    <property type="molecule type" value="Genomic_DNA"/>
</dbReference>
<dbReference type="Proteomes" id="UP000006882">
    <property type="component" value="Chromosome G4"/>
</dbReference>
<dbReference type="InterPro" id="IPR006591">
    <property type="entry name" value="RNAP_P/RPABC4"/>
</dbReference>
<keyword evidence="4" id="KW-0539">Nucleus</keyword>
<dbReference type="GO" id="GO:0008270">
    <property type="term" value="F:zinc ion binding"/>
    <property type="evidence" value="ECO:0007669"/>
    <property type="project" value="InterPro"/>
</dbReference>
<dbReference type="STRING" id="3760.A0A251PP78"/>
<evidence type="ECO:0000256" key="1">
    <source>
        <dbReference type="ARBA" id="ARBA00004123"/>
    </source>
</evidence>
<dbReference type="GO" id="GO:0003899">
    <property type="term" value="F:DNA-directed RNA polymerase activity"/>
    <property type="evidence" value="ECO:0007669"/>
    <property type="project" value="InterPro"/>
</dbReference>
<gene>
    <name evidence="6" type="ORF">PRUPE_4G215400</name>
</gene>
<keyword evidence="7" id="KW-1185">Reference proteome</keyword>
<dbReference type="PANTHER" id="PTHR12056:SF2">
    <property type="entry name" value="GEO11084P1"/>
    <property type="match status" value="1"/>
</dbReference>
<name>A0A251PP78_PRUPE</name>
<dbReference type="eggNOG" id="KOG3507">
    <property type="taxonomic scope" value="Eukaryota"/>
</dbReference>
<dbReference type="GO" id="GO:0003677">
    <property type="term" value="F:DNA binding"/>
    <property type="evidence" value="ECO:0007669"/>
    <property type="project" value="InterPro"/>
</dbReference>
<dbReference type="GO" id="GO:0005736">
    <property type="term" value="C:RNA polymerase I complex"/>
    <property type="evidence" value="ECO:0000318"/>
    <property type="project" value="GO_Central"/>
</dbReference>
<dbReference type="SMART" id="SM00659">
    <property type="entry name" value="RPOLCX"/>
    <property type="match status" value="1"/>
</dbReference>